<dbReference type="OrthoDB" id="7068200at2"/>
<dbReference type="AlphaFoldDB" id="A0A5P8NYA0"/>
<name>A0A5P8NYA0_9BACT</name>
<reference evidence="1 2" key="1">
    <citation type="submission" date="2019-09" db="EMBL/GenBank/DDBJ databases">
        <title>Sulfurimonas gotlandica sp. nov., a chemoautotrophic and psychrotolerant epsilonproteobacterium isolated from a pelagic redoxcline, and an emended description of the genus Sulfurimonas.</title>
        <authorList>
            <person name="Wang S."/>
            <person name="Jiang L."/>
            <person name="Shao S."/>
        </authorList>
    </citation>
    <scope>NUCLEOTIDE SEQUENCE [LARGE SCALE GENOMIC DNA]</scope>
    <source>
        <strain evidence="1 2">GYSZ_1</strain>
    </source>
</reference>
<gene>
    <name evidence="1" type="ORF">FJR48_01150</name>
</gene>
<dbReference type="EMBL" id="CP043617">
    <property type="protein sequence ID" value="QFR48401.1"/>
    <property type="molecule type" value="Genomic_DNA"/>
</dbReference>
<protein>
    <submittedName>
        <fullName evidence="1">Uncharacterized protein</fullName>
    </submittedName>
</protein>
<keyword evidence="2" id="KW-1185">Reference proteome</keyword>
<dbReference type="KEGG" id="sulg:FJR48_01150"/>
<accession>A0A5P8NYA0</accession>
<evidence type="ECO:0000313" key="1">
    <source>
        <dbReference type="EMBL" id="QFR48401.1"/>
    </source>
</evidence>
<dbReference type="RefSeq" id="WP_152306344.1">
    <property type="nucleotide sequence ID" value="NZ_CP043617.1"/>
</dbReference>
<sequence>MSKKEKFISLAESRMQKALHMIHLVGNLSNKNNYEYTDKEVKKIITSLEDAVKNVKKRFESSSKDDMFDFKF</sequence>
<proteinExistence type="predicted"/>
<evidence type="ECO:0000313" key="2">
    <source>
        <dbReference type="Proteomes" id="UP000326944"/>
    </source>
</evidence>
<organism evidence="1 2">
    <name type="scientific">Sulfurimonas lithotrophica</name>
    <dbReference type="NCBI Taxonomy" id="2590022"/>
    <lineage>
        <taxon>Bacteria</taxon>
        <taxon>Pseudomonadati</taxon>
        <taxon>Campylobacterota</taxon>
        <taxon>Epsilonproteobacteria</taxon>
        <taxon>Campylobacterales</taxon>
        <taxon>Sulfurimonadaceae</taxon>
        <taxon>Sulfurimonas</taxon>
    </lineage>
</organism>
<dbReference type="Proteomes" id="UP000326944">
    <property type="component" value="Chromosome"/>
</dbReference>